<organism evidence="1 2">
    <name type="scientific">Ameca splendens</name>
    <dbReference type="NCBI Taxonomy" id="208324"/>
    <lineage>
        <taxon>Eukaryota</taxon>
        <taxon>Metazoa</taxon>
        <taxon>Chordata</taxon>
        <taxon>Craniata</taxon>
        <taxon>Vertebrata</taxon>
        <taxon>Euteleostomi</taxon>
        <taxon>Actinopterygii</taxon>
        <taxon>Neopterygii</taxon>
        <taxon>Teleostei</taxon>
        <taxon>Neoteleostei</taxon>
        <taxon>Acanthomorphata</taxon>
        <taxon>Ovalentaria</taxon>
        <taxon>Atherinomorphae</taxon>
        <taxon>Cyprinodontiformes</taxon>
        <taxon>Goodeidae</taxon>
        <taxon>Ameca</taxon>
    </lineage>
</organism>
<dbReference type="EMBL" id="JAHRIP010010374">
    <property type="protein sequence ID" value="MEQ2283704.1"/>
    <property type="molecule type" value="Genomic_DNA"/>
</dbReference>
<dbReference type="Proteomes" id="UP001469553">
    <property type="component" value="Unassembled WGS sequence"/>
</dbReference>
<sequence length="108" mass="12173">MLLLLCEVLAAVITVLTPHRQPSQNLIPAAFVTRRCHVQPGWARARCRPVSSVRVGHGGVMERRGRWEAEPGRPQTGQLWDFDTLGSLVLTSLAELFLELPYQLRARF</sequence>
<protein>
    <recommendedName>
        <fullName evidence="3">Secreted protein</fullName>
    </recommendedName>
</protein>
<reference evidence="1 2" key="1">
    <citation type="submission" date="2021-06" db="EMBL/GenBank/DDBJ databases">
        <authorList>
            <person name="Palmer J.M."/>
        </authorList>
    </citation>
    <scope>NUCLEOTIDE SEQUENCE [LARGE SCALE GENOMIC DNA]</scope>
    <source>
        <strain evidence="1 2">AS_MEX2019</strain>
        <tissue evidence="1">Muscle</tissue>
    </source>
</reference>
<accession>A0ABV0XQF3</accession>
<evidence type="ECO:0008006" key="3">
    <source>
        <dbReference type="Google" id="ProtNLM"/>
    </source>
</evidence>
<gene>
    <name evidence="1" type="ORF">AMECASPLE_014341</name>
</gene>
<name>A0ABV0XQF3_9TELE</name>
<evidence type="ECO:0000313" key="2">
    <source>
        <dbReference type="Proteomes" id="UP001469553"/>
    </source>
</evidence>
<evidence type="ECO:0000313" key="1">
    <source>
        <dbReference type="EMBL" id="MEQ2283704.1"/>
    </source>
</evidence>
<proteinExistence type="predicted"/>
<keyword evidence="2" id="KW-1185">Reference proteome</keyword>
<comment type="caution">
    <text evidence="1">The sequence shown here is derived from an EMBL/GenBank/DDBJ whole genome shotgun (WGS) entry which is preliminary data.</text>
</comment>